<protein>
    <submittedName>
        <fullName evidence="2">Amidase</fullName>
    </submittedName>
</protein>
<accession>A0ABT4SLP2</accession>
<comment type="caution">
    <text evidence="2">The sequence shown here is derived from an EMBL/GenBank/DDBJ whole genome shotgun (WGS) entry which is preliminary data.</text>
</comment>
<dbReference type="Pfam" id="PF01425">
    <property type="entry name" value="Amidase"/>
    <property type="match status" value="1"/>
</dbReference>
<feature type="domain" description="Amidase" evidence="1">
    <location>
        <begin position="29"/>
        <end position="429"/>
    </location>
</feature>
<dbReference type="Gene3D" id="3.90.1300.10">
    <property type="entry name" value="Amidase signature (AS) domain"/>
    <property type="match status" value="1"/>
</dbReference>
<dbReference type="PANTHER" id="PTHR11895:SF176">
    <property type="entry name" value="AMIDASE AMID-RELATED"/>
    <property type="match status" value="1"/>
</dbReference>
<dbReference type="InterPro" id="IPR000120">
    <property type="entry name" value="Amidase"/>
</dbReference>
<dbReference type="InterPro" id="IPR020556">
    <property type="entry name" value="Amidase_CS"/>
</dbReference>
<dbReference type="EMBL" id="JAPNNL010000209">
    <property type="protein sequence ID" value="MDA0638158.1"/>
    <property type="molecule type" value="Genomic_DNA"/>
</dbReference>
<evidence type="ECO:0000313" key="2">
    <source>
        <dbReference type="EMBL" id="MDA0638158.1"/>
    </source>
</evidence>
<reference evidence="2" key="1">
    <citation type="submission" date="2022-11" db="EMBL/GenBank/DDBJ databases">
        <title>Nonomuraea corallina sp. nov., a new species of the genus Nonomuraea isolated from sea side sediment in Thai sea.</title>
        <authorList>
            <person name="Ngamcharungchit C."/>
            <person name="Matsumoto A."/>
            <person name="Suriyachadkun C."/>
            <person name="Panbangred W."/>
            <person name="Inahashi Y."/>
            <person name="Intra B."/>
        </authorList>
    </citation>
    <scope>NUCLEOTIDE SEQUENCE</scope>
    <source>
        <strain evidence="2">MCN248</strain>
    </source>
</reference>
<dbReference type="InterPro" id="IPR036928">
    <property type="entry name" value="AS_sf"/>
</dbReference>
<dbReference type="InterPro" id="IPR023631">
    <property type="entry name" value="Amidase_dom"/>
</dbReference>
<organism evidence="2 3">
    <name type="scientific">Nonomuraea corallina</name>
    <dbReference type="NCBI Taxonomy" id="2989783"/>
    <lineage>
        <taxon>Bacteria</taxon>
        <taxon>Bacillati</taxon>
        <taxon>Actinomycetota</taxon>
        <taxon>Actinomycetes</taxon>
        <taxon>Streptosporangiales</taxon>
        <taxon>Streptosporangiaceae</taxon>
        <taxon>Nonomuraea</taxon>
    </lineage>
</organism>
<name>A0ABT4SLP2_9ACTN</name>
<dbReference type="SUPFAM" id="SSF75304">
    <property type="entry name" value="Amidase signature (AS) enzymes"/>
    <property type="match status" value="1"/>
</dbReference>
<dbReference type="RefSeq" id="WP_270159086.1">
    <property type="nucleotide sequence ID" value="NZ_JAPNNL010000209.1"/>
</dbReference>
<gene>
    <name evidence="2" type="ORF">OUY22_32535</name>
</gene>
<dbReference type="Proteomes" id="UP001144036">
    <property type="component" value="Unassembled WGS sequence"/>
</dbReference>
<dbReference type="PROSITE" id="PS00571">
    <property type="entry name" value="AMIDASES"/>
    <property type="match status" value="1"/>
</dbReference>
<proteinExistence type="predicted"/>
<sequence>MTIPLGPFAGRTIGELGRELRAGRTTAEELARASLDAVARLDPALNSFVGVDAGGALAAAREADRELAGGADRGPLHGIPVGVKDLVEVAGLPATMGSRHFTGYVPGADAACVTRLREAGAVIVGKTTTHEFAYGPTGDCSANGPSRNPWDPARMSGGSSGGSAAAVAAGLVPLAIGTDTGGSVRIPAALCGVAGFKPAYGAIPAGGVFPLARSFDHVGVLARTAGDCLLAYRPLSGREVGPARRPPRVAWLDPAPLHACDPEVTRVATEAAGAMGKVALPQEVADGLREVYVTVQSAEAADVHAERVARAPELFQPEVLDRLKGAMEVPAWRYVRAVARLPRLAEAAEALFEEHDVLALPTVPLTAPLLGLREVELGGRPVAVRAALLALTSPWNVLGFPALSVPAGAVAGLPVGLQLVCRPGDEDLLAAAAPGAEA</sequence>
<evidence type="ECO:0000259" key="1">
    <source>
        <dbReference type="Pfam" id="PF01425"/>
    </source>
</evidence>
<evidence type="ECO:0000313" key="3">
    <source>
        <dbReference type="Proteomes" id="UP001144036"/>
    </source>
</evidence>
<keyword evidence="3" id="KW-1185">Reference proteome</keyword>
<dbReference type="PANTHER" id="PTHR11895">
    <property type="entry name" value="TRANSAMIDASE"/>
    <property type="match status" value="1"/>
</dbReference>